<dbReference type="RefSeq" id="WP_085758139.1">
    <property type="nucleotide sequence ID" value="NZ_CP019343.1"/>
</dbReference>
<organism evidence="1 2">
    <name type="scientific">Oceanicoccus sagamiensis</name>
    <dbReference type="NCBI Taxonomy" id="716816"/>
    <lineage>
        <taxon>Bacteria</taxon>
        <taxon>Pseudomonadati</taxon>
        <taxon>Pseudomonadota</taxon>
        <taxon>Gammaproteobacteria</taxon>
        <taxon>Cellvibrionales</taxon>
        <taxon>Spongiibacteraceae</taxon>
        <taxon>Oceanicoccus</taxon>
    </lineage>
</organism>
<protein>
    <recommendedName>
        <fullName evidence="3">dTDP-glucose 4,6-dehydratase</fullName>
    </recommendedName>
</protein>
<dbReference type="KEGG" id="osg:BST96_07685"/>
<dbReference type="PANTHER" id="PTHR35399:SF2">
    <property type="entry name" value="DUF839 DOMAIN-CONTAINING PROTEIN"/>
    <property type="match status" value="1"/>
</dbReference>
<dbReference type="SUPFAM" id="SSF63829">
    <property type="entry name" value="Calcium-dependent phosphotriesterase"/>
    <property type="match status" value="1"/>
</dbReference>
<keyword evidence="2" id="KW-1185">Reference proteome</keyword>
<dbReference type="PANTHER" id="PTHR35399">
    <property type="entry name" value="SLR8030 PROTEIN"/>
    <property type="match status" value="1"/>
</dbReference>
<sequence>MSELFNDIADRYLKRRQFLSAGATLAGIGLIGCGTRKDSSRPATLGSQPPGFAGMPHRLETFHSVAEGYRGEVLIRWGDSLGGQPPTRFPISSEEQRDRFGYNNDFIAYSPLDQQAANGTEHRASNNSQHGLLSINHENCYPHLMFPGFKNRFDAEGLTNDEQVKSSIYSVGHSVIEVEKINNQWRVIDNSPYQRRITPFTAIEITGPAAGSERLKTSKENTGRQVLGTLGNCAGGKTPWGTVLIAEENFSEFFGLDPAHIANIPDRELTNHRRFAVEEEGGFWARVDPRFDVTNEPHEMNRFGWMVEYNPYDPDSIPQKRTALGRFEHEGATLVCKEGQPVVAYSGDDAEHQYLYRFVSEKAYREGDHQHNQYLLESGTLYCAVFNEDGTGQWLPLLYGQGPLTAENGFYNQADVLIDTRLAAQLLGATKMDRPEDVETNPHTDRTYVALTKNKHKLSANAANPKVQNPAGHIVEILPPGVDGQRDHSQHYFSWDLLLLGGSDQTGAKPQGLYGGQLEEGGWFANPDNIAFDARGRLWIASDGCQSFGFADGLWCTATVGEERAKPRHFFSCPTGAELCGPEFTPDGKTLFAAVQHPATDYQSRYDQPSTRWPDFDAAIPPRPSIVAITKDNGGLIGD</sequence>
<evidence type="ECO:0008006" key="3">
    <source>
        <dbReference type="Google" id="ProtNLM"/>
    </source>
</evidence>
<proteinExistence type="predicted"/>
<dbReference type="Proteomes" id="UP000193450">
    <property type="component" value="Chromosome"/>
</dbReference>
<evidence type="ECO:0000313" key="2">
    <source>
        <dbReference type="Proteomes" id="UP000193450"/>
    </source>
</evidence>
<dbReference type="InterPro" id="IPR008557">
    <property type="entry name" value="PhoX"/>
</dbReference>
<dbReference type="OrthoDB" id="9801383at2"/>
<gene>
    <name evidence="1" type="ORF">BST96_07685</name>
</gene>
<dbReference type="AlphaFoldDB" id="A0A1X9N7F6"/>
<evidence type="ECO:0000313" key="1">
    <source>
        <dbReference type="EMBL" id="ARN74010.1"/>
    </source>
</evidence>
<accession>A0A1X9N7F6</accession>
<dbReference type="EMBL" id="CP019343">
    <property type="protein sequence ID" value="ARN74010.1"/>
    <property type="molecule type" value="Genomic_DNA"/>
</dbReference>
<dbReference type="Pfam" id="PF05787">
    <property type="entry name" value="PhoX"/>
    <property type="match status" value="1"/>
</dbReference>
<name>A0A1X9N7F6_9GAMM</name>
<reference evidence="1 2" key="1">
    <citation type="submission" date="2016-11" db="EMBL/GenBank/DDBJ databases">
        <title>Trade-off between light-utilization and light-protection in marine flavobacteria.</title>
        <authorList>
            <person name="Kumagai Y."/>
        </authorList>
    </citation>
    <scope>NUCLEOTIDE SEQUENCE [LARGE SCALE GENOMIC DNA]</scope>
    <source>
        <strain evidence="1 2">NBRC 107125</strain>
    </source>
</reference>